<comment type="caution">
    <text evidence="9">The sequence shown here is derived from an EMBL/GenBank/DDBJ whole genome shotgun (WGS) entry which is preliminary data.</text>
</comment>
<feature type="transmembrane region" description="Helical" evidence="7">
    <location>
        <begin position="253"/>
        <end position="274"/>
    </location>
</feature>
<gene>
    <name evidence="9" type="ORF">CAS74_000409</name>
</gene>
<evidence type="ECO:0000313" key="10">
    <source>
        <dbReference type="Proteomes" id="UP000195871"/>
    </source>
</evidence>
<feature type="transmembrane region" description="Helical" evidence="7">
    <location>
        <begin position="326"/>
        <end position="347"/>
    </location>
</feature>
<protein>
    <recommendedName>
        <fullName evidence="8">Major facilitator superfamily (MFS) profile domain-containing protein</fullName>
    </recommendedName>
</protein>
<evidence type="ECO:0000256" key="3">
    <source>
        <dbReference type="ARBA" id="ARBA00022692"/>
    </source>
</evidence>
<feature type="transmembrane region" description="Helical" evidence="7">
    <location>
        <begin position="359"/>
        <end position="377"/>
    </location>
</feature>
<evidence type="ECO:0000256" key="2">
    <source>
        <dbReference type="ARBA" id="ARBA00008335"/>
    </source>
</evidence>
<dbReference type="InterPro" id="IPR020846">
    <property type="entry name" value="MFS_dom"/>
</dbReference>
<dbReference type="PROSITE" id="PS00217">
    <property type="entry name" value="SUGAR_TRANSPORT_2"/>
    <property type="match status" value="1"/>
</dbReference>
<evidence type="ECO:0000259" key="8">
    <source>
        <dbReference type="PROSITE" id="PS50850"/>
    </source>
</evidence>
<dbReference type="Proteomes" id="UP000195871">
    <property type="component" value="Unassembled WGS sequence"/>
</dbReference>
<evidence type="ECO:0000313" key="9">
    <source>
        <dbReference type="EMBL" id="OUT24027.1"/>
    </source>
</evidence>
<evidence type="ECO:0000256" key="6">
    <source>
        <dbReference type="SAM" id="MobiDB-lite"/>
    </source>
</evidence>
<keyword evidence="4 7" id="KW-1133">Transmembrane helix</keyword>
<feature type="transmembrane region" description="Helical" evidence="7">
    <location>
        <begin position="215"/>
        <end position="233"/>
    </location>
</feature>
<dbReference type="PANTHER" id="PTHR23501:SF198">
    <property type="entry name" value="AZOLE RESISTANCE PROTEIN 1-RELATED"/>
    <property type="match status" value="1"/>
</dbReference>
<dbReference type="Pfam" id="PF07690">
    <property type="entry name" value="MFS_1"/>
    <property type="match status" value="1"/>
</dbReference>
<evidence type="ECO:0000256" key="1">
    <source>
        <dbReference type="ARBA" id="ARBA00004141"/>
    </source>
</evidence>
<feature type="region of interest" description="Disordered" evidence="6">
    <location>
        <begin position="566"/>
        <end position="588"/>
    </location>
</feature>
<sequence>MSNGSNRSSLHEHYEEVEVLEKKGETLGSDAYIKQHELTEEEHHESIKNANILTGPQLYLCMFSGLLCLFLVALDQTITVTILTTVANKFDAFSEVTWITTAFVLPLGCLAQFWGKFSVIFGRKFTMLISVFLFEIGSLICALANTMNTLIGGRTLQGIGGGGVISCIFIIVSEITSDDKKPLLLALNGATYGIASVLGPIVGGLLTKASWRWCFWINLCFAAVVFPCFYFSYNSDWKGDKSFKNIYSKLKEIDYVGTVTMVASLVLLLLGISIGTSYRWGSVANITCFVLGGVIFIFFMYWNWFLSKAPVLPPLILKVGKMNINAAISFLANGLFLSTLQFMSLYYQIIYDEKPLDSGVSMLSNIILTSVGTLVVGYSMNRTRRVKEFVFISGFMSALGIGIYQVVKVNSRKALFIGLQTICGLGFGFGFHPPLVSAQLVAPKPSVTDKGMDMKSSVMLSTSYITFSKNIGSAFLSEISQLIYTTTLSKNLRKVALDENIPNSEILILVKNVDYMSTLIEKHGYEAGISIKKAFLQAIQNVFWLTFACSLLMTTLGCLMSNKRLPKPQSKEVGKGEKDASLSMTEDT</sequence>
<evidence type="ECO:0000256" key="4">
    <source>
        <dbReference type="ARBA" id="ARBA00022989"/>
    </source>
</evidence>
<evidence type="ECO:0000256" key="7">
    <source>
        <dbReference type="SAM" id="Phobius"/>
    </source>
</evidence>
<dbReference type="VEuPathDB" id="FungiDB:C5L36_0C03950"/>
<keyword evidence="3 7" id="KW-0812">Transmembrane</keyword>
<feature type="transmembrane region" description="Helical" evidence="7">
    <location>
        <begin position="542"/>
        <end position="561"/>
    </location>
</feature>
<reference evidence="9 10" key="1">
    <citation type="submission" date="2017-05" db="EMBL/GenBank/DDBJ databases">
        <title>The Genome Sequence of Candida krusei Ckrusei653.</title>
        <authorList>
            <person name="Cuomo C."/>
            <person name="Forche A."/>
            <person name="Young S."/>
            <person name="Abouelleil A."/>
            <person name="Cao P."/>
            <person name="Chapman S."/>
            <person name="Cusick C."/>
            <person name="Shea T."/>
            <person name="Nusbaum C."/>
            <person name="Birren B."/>
        </authorList>
    </citation>
    <scope>NUCLEOTIDE SEQUENCE [LARGE SCALE GENOMIC DNA]</scope>
    <source>
        <strain evidence="9 10">Ckrusei653</strain>
    </source>
</reference>
<name>A0A1Z8JTV1_PICKU</name>
<feature type="domain" description="Major facilitator superfamily (MFS) profile" evidence="8">
    <location>
        <begin position="61"/>
        <end position="565"/>
    </location>
</feature>
<feature type="transmembrane region" description="Helical" evidence="7">
    <location>
        <begin position="151"/>
        <end position="172"/>
    </location>
</feature>
<feature type="transmembrane region" description="Helical" evidence="7">
    <location>
        <begin position="58"/>
        <end position="84"/>
    </location>
</feature>
<feature type="transmembrane region" description="Helical" evidence="7">
    <location>
        <begin position="96"/>
        <end position="115"/>
    </location>
</feature>
<dbReference type="Gene3D" id="1.20.1720.10">
    <property type="entry name" value="Multidrug resistance protein D"/>
    <property type="match status" value="1"/>
</dbReference>
<dbReference type="GO" id="GO:0022857">
    <property type="term" value="F:transmembrane transporter activity"/>
    <property type="evidence" value="ECO:0007669"/>
    <property type="project" value="InterPro"/>
</dbReference>
<comment type="similarity">
    <text evidence="2">Belongs to the major facilitator superfamily.</text>
</comment>
<comment type="subcellular location">
    <subcellularLocation>
        <location evidence="1">Membrane</location>
        <topology evidence="1">Multi-pass membrane protein</topology>
    </subcellularLocation>
</comment>
<keyword evidence="5 7" id="KW-0472">Membrane</keyword>
<dbReference type="Gene3D" id="1.20.1250.20">
    <property type="entry name" value="MFS general substrate transporter like domains"/>
    <property type="match status" value="1"/>
</dbReference>
<dbReference type="InterPro" id="IPR005829">
    <property type="entry name" value="Sugar_transporter_CS"/>
</dbReference>
<proteinExistence type="inferred from homology"/>
<dbReference type="PROSITE" id="PS50850">
    <property type="entry name" value="MFS"/>
    <property type="match status" value="1"/>
</dbReference>
<feature type="transmembrane region" description="Helical" evidence="7">
    <location>
        <begin position="280"/>
        <end position="305"/>
    </location>
</feature>
<dbReference type="GO" id="GO:0005886">
    <property type="term" value="C:plasma membrane"/>
    <property type="evidence" value="ECO:0007669"/>
    <property type="project" value="TreeGrafter"/>
</dbReference>
<dbReference type="InterPro" id="IPR036259">
    <property type="entry name" value="MFS_trans_sf"/>
</dbReference>
<feature type="transmembrane region" description="Helical" evidence="7">
    <location>
        <begin position="389"/>
        <end position="407"/>
    </location>
</feature>
<accession>A0A1Z8JTV1</accession>
<dbReference type="AlphaFoldDB" id="A0A1Z8JTV1"/>
<dbReference type="EMBL" id="NHMM01000001">
    <property type="protein sequence ID" value="OUT24027.1"/>
    <property type="molecule type" value="Genomic_DNA"/>
</dbReference>
<feature type="compositionally biased region" description="Basic and acidic residues" evidence="6">
    <location>
        <begin position="569"/>
        <end position="580"/>
    </location>
</feature>
<dbReference type="SUPFAM" id="SSF103473">
    <property type="entry name" value="MFS general substrate transporter"/>
    <property type="match status" value="1"/>
</dbReference>
<feature type="transmembrane region" description="Helical" evidence="7">
    <location>
        <begin position="184"/>
        <end position="203"/>
    </location>
</feature>
<feature type="transmembrane region" description="Helical" evidence="7">
    <location>
        <begin position="127"/>
        <end position="145"/>
    </location>
</feature>
<organism evidence="9 10">
    <name type="scientific">Pichia kudriavzevii</name>
    <name type="common">Yeast</name>
    <name type="synonym">Issatchenkia orientalis</name>
    <dbReference type="NCBI Taxonomy" id="4909"/>
    <lineage>
        <taxon>Eukaryota</taxon>
        <taxon>Fungi</taxon>
        <taxon>Dikarya</taxon>
        <taxon>Ascomycota</taxon>
        <taxon>Saccharomycotina</taxon>
        <taxon>Pichiomycetes</taxon>
        <taxon>Pichiales</taxon>
        <taxon>Pichiaceae</taxon>
        <taxon>Pichia</taxon>
    </lineage>
</organism>
<dbReference type="PANTHER" id="PTHR23501">
    <property type="entry name" value="MAJOR FACILITATOR SUPERFAMILY"/>
    <property type="match status" value="1"/>
</dbReference>
<dbReference type="InterPro" id="IPR011701">
    <property type="entry name" value="MFS"/>
</dbReference>
<evidence type="ECO:0000256" key="5">
    <source>
        <dbReference type="ARBA" id="ARBA00023136"/>
    </source>
</evidence>